<reference evidence="5" key="1">
    <citation type="submission" date="2020-07" db="EMBL/GenBank/DDBJ databases">
        <title>Complete genome sequencing of Coprobacter sp. strain 2CBH44.</title>
        <authorList>
            <person name="Sakamoto M."/>
            <person name="Murakami T."/>
            <person name="Mori H."/>
        </authorList>
    </citation>
    <scope>NUCLEOTIDE SEQUENCE [LARGE SCALE GENOMIC DNA]</scope>
    <source>
        <strain evidence="5">2CBH44</strain>
    </source>
</reference>
<feature type="domain" description="GH16" evidence="3">
    <location>
        <begin position="161"/>
        <end position="432"/>
    </location>
</feature>
<evidence type="ECO:0000259" key="3">
    <source>
        <dbReference type="PROSITE" id="PS51762"/>
    </source>
</evidence>
<dbReference type="PANTHER" id="PTHR10963">
    <property type="entry name" value="GLYCOSYL HYDROLASE-RELATED"/>
    <property type="match status" value="1"/>
</dbReference>
<feature type="chain" id="PRO_5028975792" description="GH16 domain-containing protein" evidence="2">
    <location>
        <begin position="31"/>
        <end position="442"/>
    </location>
</feature>
<accession>A0A7G1HX32</accession>
<dbReference type="InterPro" id="IPR000757">
    <property type="entry name" value="Beta-glucanase-like"/>
</dbReference>
<evidence type="ECO:0000256" key="2">
    <source>
        <dbReference type="SAM" id="SignalP"/>
    </source>
</evidence>
<organism evidence="4 5">
    <name type="scientific">Coprobacter secundus subsp. similis</name>
    <dbReference type="NCBI Taxonomy" id="2751153"/>
    <lineage>
        <taxon>Bacteria</taxon>
        <taxon>Pseudomonadati</taxon>
        <taxon>Bacteroidota</taxon>
        <taxon>Bacteroidia</taxon>
        <taxon>Bacteroidales</taxon>
        <taxon>Barnesiellaceae</taxon>
        <taxon>Coprobacter</taxon>
    </lineage>
</organism>
<keyword evidence="5" id="KW-1185">Reference proteome</keyword>
<name>A0A7G1HX32_9BACT</name>
<feature type="signal peptide" evidence="2">
    <location>
        <begin position="1"/>
        <end position="30"/>
    </location>
</feature>
<gene>
    <name evidence="4" type="ORF">Cop2CBH44_17250</name>
</gene>
<dbReference type="RefSeq" id="WP_246469103.1">
    <property type="nucleotide sequence ID" value="NZ_AP023322.1"/>
</dbReference>
<dbReference type="GO" id="GO:0004553">
    <property type="term" value="F:hydrolase activity, hydrolyzing O-glycosyl compounds"/>
    <property type="evidence" value="ECO:0007669"/>
    <property type="project" value="InterPro"/>
</dbReference>
<dbReference type="AlphaFoldDB" id="A0A7G1HX32"/>
<dbReference type="InterPro" id="IPR050546">
    <property type="entry name" value="Glycosyl_Hydrlase_16"/>
</dbReference>
<dbReference type="PANTHER" id="PTHR10963:SF55">
    <property type="entry name" value="GLYCOSIDE HYDROLASE FAMILY 16 PROTEIN"/>
    <property type="match status" value="1"/>
</dbReference>
<proteinExistence type="inferred from homology"/>
<dbReference type="EMBL" id="AP023322">
    <property type="protein sequence ID" value="BCI63372.1"/>
    <property type="molecule type" value="Genomic_DNA"/>
</dbReference>
<sequence length="442" mass="49842">MMKSLVSYLCLMQCSLMLFTLITFPVGVMAQTHLSKSDYDDFNHGQTDNEDFSDWIQAIQVLQPSYRSDVKGVFVVKLEAKGMTVAKAFCWSAPDKNNQSKWGYDVNLTPGGIKLDKNGKGTFEVDADMFPSGPMNIRIYASNEKGLKDLCELQLYNVGGVKWNQGIPSEKPVGARDMDLVYFDDFDGPLSISNDGRNAKYNAHKPRFGDFSGWPFSDVDGQDNPFEQRDTYLKIKARKRPGTKGSTGLIASVNMDGEGLWTKAPFYMECRLTAQSAIGTWPAFWTITGLDRGSNGDELDIIEAYGGVGKGNPNHTGYAVTSHFWGQKDINGNRKKEYDRMVPMMEMGGKSFWSTTFHTYGLYVGKEETIYYFDDMEVLRHPTNNVSYESPHVFLINYAIGGISGWPIDLERYGNGSDMYVDYVRIYAEKRLENYSVPRPEK</sequence>
<evidence type="ECO:0000256" key="1">
    <source>
        <dbReference type="ARBA" id="ARBA00006865"/>
    </source>
</evidence>
<dbReference type="Gene3D" id="2.60.120.200">
    <property type="match status" value="1"/>
</dbReference>
<dbReference type="SUPFAM" id="SSF49899">
    <property type="entry name" value="Concanavalin A-like lectins/glucanases"/>
    <property type="match status" value="1"/>
</dbReference>
<evidence type="ECO:0000313" key="4">
    <source>
        <dbReference type="EMBL" id="BCI63372.1"/>
    </source>
</evidence>
<dbReference type="KEGG" id="copr:Cop2CBH44_17250"/>
<dbReference type="CDD" id="cd08023">
    <property type="entry name" value="GH16_laminarinase_like"/>
    <property type="match status" value="1"/>
</dbReference>
<protein>
    <recommendedName>
        <fullName evidence="3">GH16 domain-containing protein</fullName>
    </recommendedName>
</protein>
<comment type="similarity">
    <text evidence="1">Belongs to the glycosyl hydrolase 16 family.</text>
</comment>
<dbReference type="Pfam" id="PF00722">
    <property type="entry name" value="Glyco_hydro_16"/>
    <property type="match status" value="1"/>
</dbReference>
<dbReference type="GO" id="GO:0005975">
    <property type="term" value="P:carbohydrate metabolic process"/>
    <property type="evidence" value="ECO:0007669"/>
    <property type="project" value="InterPro"/>
</dbReference>
<evidence type="ECO:0000313" key="5">
    <source>
        <dbReference type="Proteomes" id="UP000594042"/>
    </source>
</evidence>
<keyword evidence="2" id="KW-0732">Signal</keyword>
<dbReference type="Proteomes" id="UP000594042">
    <property type="component" value="Chromosome"/>
</dbReference>
<dbReference type="InterPro" id="IPR013320">
    <property type="entry name" value="ConA-like_dom_sf"/>
</dbReference>
<dbReference type="PROSITE" id="PS51762">
    <property type="entry name" value="GH16_2"/>
    <property type="match status" value="1"/>
</dbReference>